<comment type="caution">
    <text evidence="2">The sequence shown here is derived from an EMBL/GenBank/DDBJ whole genome shotgun (WGS) entry which is preliminary data.</text>
</comment>
<evidence type="ECO:0000313" key="3">
    <source>
        <dbReference type="Proteomes" id="UP000605676"/>
    </source>
</evidence>
<gene>
    <name evidence="2" type="ORF">JIV24_21310</name>
</gene>
<protein>
    <recommendedName>
        <fullName evidence="4">DUF5362 domain-containing protein</fullName>
    </recommendedName>
</protein>
<evidence type="ECO:0000256" key="1">
    <source>
        <dbReference type="SAM" id="Phobius"/>
    </source>
</evidence>
<accession>A0ABS1HQE3</accession>
<dbReference type="InterPro" id="IPR035287">
    <property type="entry name" value="DUF5362"/>
</dbReference>
<evidence type="ECO:0000313" key="2">
    <source>
        <dbReference type="EMBL" id="MBK3519891.1"/>
    </source>
</evidence>
<dbReference type="Pfam" id="PF17319">
    <property type="entry name" value="DUF5362"/>
    <property type="match status" value="1"/>
</dbReference>
<feature type="transmembrane region" description="Helical" evidence="1">
    <location>
        <begin position="35"/>
        <end position="55"/>
    </location>
</feature>
<reference evidence="2 3" key="1">
    <citation type="submission" date="2021-01" db="EMBL/GenBank/DDBJ databases">
        <title>Carboxyliciviraga sp.nov., isolated from coastal sediments.</title>
        <authorList>
            <person name="Lu D."/>
            <person name="Zhang T."/>
        </authorList>
    </citation>
    <scope>NUCLEOTIDE SEQUENCE [LARGE SCALE GENOMIC DNA]</scope>
    <source>
        <strain evidence="2 3">N1Y132</strain>
    </source>
</reference>
<sequence length="155" mass="17183">MEQQLTNNTEEPTVKQLTISDSATYYLTATSKWTYFLSIMGFLFIGFIIMAGIFASSMMSLMMGDAAGLMPPGMGFLFGGIYVVFGILYLFPTMYLLKFSQKTKLALATSSNEELNVALSNQKSFFKFWGILTIVVISLYALSGIVMVIAGAFWF</sequence>
<keyword evidence="3" id="KW-1185">Reference proteome</keyword>
<proteinExistence type="predicted"/>
<dbReference type="RefSeq" id="WP_200467110.1">
    <property type="nucleotide sequence ID" value="NZ_JAENRR010000101.1"/>
</dbReference>
<keyword evidence="1" id="KW-0812">Transmembrane</keyword>
<name>A0ABS1HQE3_9BACT</name>
<feature type="transmembrane region" description="Helical" evidence="1">
    <location>
        <begin position="128"/>
        <end position="154"/>
    </location>
</feature>
<organism evidence="2 3">
    <name type="scientific">Carboxylicivirga marina</name>
    <dbReference type="NCBI Taxonomy" id="2800988"/>
    <lineage>
        <taxon>Bacteria</taxon>
        <taxon>Pseudomonadati</taxon>
        <taxon>Bacteroidota</taxon>
        <taxon>Bacteroidia</taxon>
        <taxon>Marinilabiliales</taxon>
        <taxon>Marinilabiliaceae</taxon>
        <taxon>Carboxylicivirga</taxon>
    </lineage>
</organism>
<keyword evidence="1" id="KW-0472">Membrane</keyword>
<dbReference type="Proteomes" id="UP000605676">
    <property type="component" value="Unassembled WGS sequence"/>
</dbReference>
<evidence type="ECO:0008006" key="4">
    <source>
        <dbReference type="Google" id="ProtNLM"/>
    </source>
</evidence>
<feature type="transmembrane region" description="Helical" evidence="1">
    <location>
        <begin position="75"/>
        <end position="97"/>
    </location>
</feature>
<dbReference type="EMBL" id="JAENRR010000101">
    <property type="protein sequence ID" value="MBK3519891.1"/>
    <property type="molecule type" value="Genomic_DNA"/>
</dbReference>
<keyword evidence="1" id="KW-1133">Transmembrane helix</keyword>